<evidence type="ECO:0000259" key="2">
    <source>
        <dbReference type="PROSITE" id="PS51352"/>
    </source>
</evidence>
<dbReference type="PANTHER" id="PTHR43601:SF3">
    <property type="entry name" value="THIOREDOXIN, MITOCHONDRIAL"/>
    <property type="match status" value="1"/>
</dbReference>
<comment type="caution">
    <text evidence="3">The sequence shown here is derived from an EMBL/GenBank/DDBJ whole genome shotgun (WGS) entry which is preliminary data.</text>
</comment>
<dbReference type="SUPFAM" id="SSF52833">
    <property type="entry name" value="Thioredoxin-like"/>
    <property type="match status" value="1"/>
</dbReference>
<evidence type="ECO:0000313" key="3">
    <source>
        <dbReference type="EMBL" id="KJV10310.1"/>
    </source>
</evidence>
<dbReference type="Pfam" id="PF00085">
    <property type="entry name" value="Thioredoxin"/>
    <property type="match status" value="1"/>
</dbReference>
<dbReference type="OrthoDB" id="7950124at2"/>
<feature type="chain" id="PRO_5002462770" evidence="1">
    <location>
        <begin position="22"/>
        <end position="126"/>
    </location>
</feature>
<dbReference type="EMBL" id="LAJY01000116">
    <property type="protein sequence ID" value="KJV10310.1"/>
    <property type="molecule type" value="Genomic_DNA"/>
</dbReference>
<evidence type="ECO:0000256" key="1">
    <source>
        <dbReference type="SAM" id="SignalP"/>
    </source>
</evidence>
<dbReference type="PROSITE" id="PS51352">
    <property type="entry name" value="THIOREDOXIN_2"/>
    <property type="match status" value="1"/>
</dbReference>
<accession>A0A0F3IU83</accession>
<feature type="domain" description="Thioredoxin" evidence="2">
    <location>
        <begin position="8"/>
        <end position="126"/>
    </location>
</feature>
<name>A0A0F3IU83_9PROT</name>
<dbReference type="PATRIC" id="fig|552518.3.peg.240"/>
<dbReference type="RefSeq" id="WP_045775028.1">
    <property type="nucleotide sequence ID" value="NZ_LAJY01000116.1"/>
</dbReference>
<dbReference type="Proteomes" id="UP000033774">
    <property type="component" value="Unassembled WGS sequence"/>
</dbReference>
<dbReference type="PANTHER" id="PTHR43601">
    <property type="entry name" value="THIOREDOXIN, MITOCHONDRIAL"/>
    <property type="match status" value="1"/>
</dbReference>
<dbReference type="InterPro" id="IPR036249">
    <property type="entry name" value="Thioredoxin-like_sf"/>
</dbReference>
<protein>
    <submittedName>
        <fullName evidence="3">Thioredoxin</fullName>
    </submittedName>
</protein>
<evidence type="ECO:0000313" key="4">
    <source>
        <dbReference type="Proteomes" id="UP000033774"/>
    </source>
</evidence>
<dbReference type="GO" id="GO:0045454">
    <property type="term" value="P:cell redox homeostasis"/>
    <property type="evidence" value="ECO:0007669"/>
    <property type="project" value="TreeGrafter"/>
</dbReference>
<feature type="signal peptide" evidence="1">
    <location>
        <begin position="1"/>
        <end position="21"/>
    </location>
</feature>
<organism evidence="3 4">
    <name type="scientific">Elstera litoralis</name>
    <dbReference type="NCBI Taxonomy" id="552518"/>
    <lineage>
        <taxon>Bacteria</taxon>
        <taxon>Pseudomonadati</taxon>
        <taxon>Pseudomonadota</taxon>
        <taxon>Alphaproteobacteria</taxon>
        <taxon>Rhodospirillales</taxon>
        <taxon>Rhodospirillaceae</taxon>
        <taxon>Elstera</taxon>
    </lineage>
</organism>
<dbReference type="CDD" id="cd02947">
    <property type="entry name" value="TRX_family"/>
    <property type="match status" value="1"/>
</dbReference>
<keyword evidence="4" id="KW-1185">Reference proteome</keyword>
<proteinExistence type="predicted"/>
<sequence>MKFATLALTAALTLLAPLAQALESKPYSAEALSAAQTAGKPVALHFHADWCPTCRAQTKSFETLRAEKDLDVTILVVNYDTEVALKRALNVRGQSTLIVYKGKAETARLAGETGTNALRTALKSAL</sequence>
<dbReference type="InterPro" id="IPR013766">
    <property type="entry name" value="Thioredoxin_domain"/>
</dbReference>
<dbReference type="AlphaFoldDB" id="A0A0F3IU83"/>
<reference evidence="3 4" key="1">
    <citation type="submission" date="2015-03" db="EMBL/GenBank/DDBJ databases">
        <title>Draft genome sequence of Elstera litoralis.</title>
        <authorList>
            <person name="Rahalkar M.C."/>
            <person name="Dhakephalkar P.K."/>
            <person name="Pore S.D."/>
            <person name="Arora P."/>
            <person name="Kapse N.G."/>
            <person name="Pandit P.S."/>
        </authorList>
    </citation>
    <scope>NUCLEOTIDE SEQUENCE [LARGE SCALE GENOMIC DNA]</scope>
    <source>
        <strain evidence="3 4">Dia-1</strain>
    </source>
</reference>
<dbReference type="Gene3D" id="3.40.30.10">
    <property type="entry name" value="Glutaredoxin"/>
    <property type="match status" value="1"/>
</dbReference>
<gene>
    <name evidence="3" type="ORF">VZ95_05855</name>
</gene>
<keyword evidence="1" id="KW-0732">Signal</keyword>